<evidence type="ECO:0000313" key="14">
    <source>
        <dbReference type="Proteomes" id="UP000321291"/>
    </source>
</evidence>
<dbReference type="PROSITE" id="PS52016">
    <property type="entry name" value="TONB_DEPENDENT_REC_3"/>
    <property type="match status" value="1"/>
</dbReference>
<evidence type="ECO:0000256" key="6">
    <source>
        <dbReference type="ARBA" id="ARBA00023004"/>
    </source>
</evidence>
<dbReference type="Proteomes" id="UP000321291">
    <property type="component" value="Chromosome"/>
</dbReference>
<evidence type="ECO:0000256" key="10">
    <source>
        <dbReference type="ARBA" id="ARBA00023237"/>
    </source>
</evidence>
<keyword evidence="7" id="KW-0406">Ion transport</keyword>
<evidence type="ECO:0000256" key="11">
    <source>
        <dbReference type="PROSITE-ProRule" id="PRU01360"/>
    </source>
</evidence>
<evidence type="ECO:0000256" key="9">
    <source>
        <dbReference type="ARBA" id="ARBA00023136"/>
    </source>
</evidence>
<dbReference type="PANTHER" id="PTHR32552">
    <property type="entry name" value="FERRICHROME IRON RECEPTOR-RELATED"/>
    <property type="match status" value="1"/>
</dbReference>
<evidence type="ECO:0000256" key="4">
    <source>
        <dbReference type="ARBA" id="ARBA00022496"/>
    </source>
</evidence>
<dbReference type="InterPro" id="IPR036942">
    <property type="entry name" value="Beta-barrel_TonB_sf"/>
</dbReference>
<dbReference type="Pfam" id="PF00593">
    <property type="entry name" value="TonB_dep_Rec_b-barrel"/>
    <property type="match status" value="1"/>
</dbReference>
<keyword evidence="2 11" id="KW-0813">Transport</keyword>
<keyword evidence="6" id="KW-0408">Iron</keyword>
<keyword evidence="5 11" id="KW-0812">Transmembrane</keyword>
<evidence type="ECO:0000256" key="7">
    <source>
        <dbReference type="ARBA" id="ARBA00023065"/>
    </source>
</evidence>
<dbReference type="InterPro" id="IPR023996">
    <property type="entry name" value="TonB-dep_OMP_SusC/RagA"/>
</dbReference>
<gene>
    <name evidence="13" type="ORF">FSB73_07230</name>
</gene>
<evidence type="ECO:0000256" key="5">
    <source>
        <dbReference type="ARBA" id="ARBA00022692"/>
    </source>
</evidence>
<protein>
    <submittedName>
        <fullName evidence="13">SusC/RagA family TonB-linked outer membrane protein</fullName>
    </submittedName>
</protein>
<evidence type="ECO:0000256" key="2">
    <source>
        <dbReference type="ARBA" id="ARBA00022448"/>
    </source>
</evidence>
<reference evidence="13 14" key="1">
    <citation type="journal article" date="2017" name="Int. J. Syst. Evol. Microbiol.">
        <title>Arachidicoccus ginsenosidivorans sp. nov., with ginsenoside-converting activity isolated from ginseng cultivating soil.</title>
        <authorList>
            <person name="Siddiqi M.Z."/>
            <person name="Aslam Z."/>
            <person name="Im W.T."/>
        </authorList>
    </citation>
    <scope>NUCLEOTIDE SEQUENCE [LARGE SCALE GENOMIC DNA]</scope>
    <source>
        <strain evidence="13 14">Gsoil 809</strain>
    </source>
</reference>
<dbReference type="SUPFAM" id="SSF56935">
    <property type="entry name" value="Porins"/>
    <property type="match status" value="1"/>
</dbReference>
<evidence type="ECO:0000259" key="12">
    <source>
        <dbReference type="Pfam" id="PF00593"/>
    </source>
</evidence>
<dbReference type="EMBL" id="CP042434">
    <property type="protein sequence ID" value="QEC71494.1"/>
    <property type="molecule type" value="Genomic_DNA"/>
</dbReference>
<dbReference type="AlphaFoldDB" id="A0A5B8VIW6"/>
<proteinExistence type="inferred from homology"/>
<dbReference type="GO" id="GO:0009279">
    <property type="term" value="C:cell outer membrane"/>
    <property type="evidence" value="ECO:0007669"/>
    <property type="project" value="UniProtKB-SubCell"/>
</dbReference>
<keyword evidence="8" id="KW-0798">TonB box</keyword>
<dbReference type="GO" id="GO:0006826">
    <property type="term" value="P:iron ion transport"/>
    <property type="evidence" value="ECO:0007669"/>
    <property type="project" value="UniProtKB-KW"/>
</dbReference>
<evidence type="ECO:0000313" key="13">
    <source>
        <dbReference type="EMBL" id="QEC71494.1"/>
    </source>
</evidence>
<name>A0A5B8VIW6_9BACT</name>
<comment type="subcellular location">
    <subcellularLocation>
        <location evidence="1 11">Cell outer membrane</location>
        <topology evidence="1 11">Multi-pass membrane protein</topology>
    </subcellularLocation>
</comment>
<dbReference type="Gene3D" id="2.40.170.20">
    <property type="entry name" value="TonB-dependent receptor, beta-barrel domain"/>
    <property type="match status" value="1"/>
</dbReference>
<accession>A0A5B8VIW6</accession>
<dbReference type="KEGG" id="agi:FSB73_07230"/>
<dbReference type="InterPro" id="IPR039426">
    <property type="entry name" value="TonB-dep_rcpt-like"/>
</dbReference>
<feature type="domain" description="TonB-dependent receptor-like beta-barrel" evidence="12">
    <location>
        <begin position="246"/>
        <end position="759"/>
    </location>
</feature>
<keyword evidence="3 11" id="KW-1134">Transmembrane beta strand</keyword>
<evidence type="ECO:0000256" key="8">
    <source>
        <dbReference type="ARBA" id="ARBA00023077"/>
    </source>
</evidence>
<evidence type="ECO:0000256" key="1">
    <source>
        <dbReference type="ARBA" id="ARBA00004571"/>
    </source>
</evidence>
<dbReference type="NCBIfam" id="TIGR04056">
    <property type="entry name" value="OMP_RagA_SusC"/>
    <property type="match status" value="1"/>
</dbReference>
<comment type="similarity">
    <text evidence="11">Belongs to the TonB-dependent receptor family.</text>
</comment>
<evidence type="ECO:0000256" key="3">
    <source>
        <dbReference type="ARBA" id="ARBA00022452"/>
    </source>
</evidence>
<keyword evidence="4" id="KW-0410">Iron transport</keyword>
<dbReference type="PANTHER" id="PTHR32552:SF81">
    <property type="entry name" value="TONB-DEPENDENT OUTER MEMBRANE RECEPTOR"/>
    <property type="match status" value="1"/>
</dbReference>
<sequence>MVTTKSGHRGVGKVSYDSWVAWDSFSKKLDLMNGHDIFDLRVDAYANAYMDKNPDADRQDYINRYLLSDSSIAFGAYELAAYRNGDSYDWLDRVTRTGFKQNHTISFSGGTEKGTYLVSLNYTDQNGLMQKSDYQRYSGRVNLEQNVKSWLKIGTHTTFSKTTENVVDGSVFSAALGANPLLAIDTTDLAYLKWSDIKNQDQYNPLLSLNILNKQYLTRVLSSNYISVTPVKDLVLRSTFSIDNMDQQQYKYVPAHTGQDLRNSYHGSAEHYKSETLNLQWDNTATYDLHMGAHRLNLLGGMSIQKNTSNYNDIQAHGFPNDDFGYKFLNGAYSKDQTVLASDFVTTSLMSFYARADYNYDQKYFATATVRYDGSSKFGPDHKWGTFPSIAVAWDMAKEDFMNDFNWVNQFKIKAGYGIAGNQNIHNYAMYSLYRPTTTNGQFVYVSDGRLGNPDLQWERQKQLNLGVDMSYLNNRLNASFDYFKINNSNLLMNKTLSTVTGFTNTVANVGELTNKGVEFSLDYAILKGTGLNWNVNFSISSSKNKVTALYADVDAIYNKGGYTGVEIQPTGNLFLGQPVNSIYLYKFKKIAQASDMDQIKNVDYGGRTIHPGDIIPEDLDGNNIIDDNDRTVVGTLDPKYYGGFGTTLSYKGWAFNAFFNYSEGGKRISYLYNSLIGSTGMSAASDDLLNRWTPENTNTLIPRVAYGESVYSYGNVDLGVQDASFIRLATCTFSYTFSSKLRPSFLDNLRLYISGTNLLLWTKDKGFDPETGDDYPNSKSIVVGLNLAF</sequence>
<organism evidence="13 14">
    <name type="scientific">Arachidicoccus ginsenosidivorans</name>
    <dbReference type="NCBI Taxonomy" id="496057"/>
    <lineage>
        <taxon>Bacteria</taxon>
        <taxon>Pseudomonadati</taxon>
        <taxon>Bacteroidota</taxon>
        <taxon>Chitinophagia</taxon>
        <taxon>Chitinophagales</taxon>
        <taxon>Chitinophagaceae</taxon>
        <taxon>Arachidicoccus</taxon>
    </lineage>
</organism>
<keyword evidence="14" id="KW-1185">Reference proteome</keyword>
<keyword evidence="9 11" id="KW-0472">Membrane</keyword>
<dbReference type="InterPro" id="IPR000531">
    <property type="entry name" value="Beta-barrel_TonB"/>
</dbReference>
<keyword evidence="10 11" id="KW-0998">Cell outer membrane</keyword>